<evidence type="ECO:0000313" key="3">
    <source>
        <dbReference type="Proteomes" id="UP000191663"/>
    </source>
</evidence>
<dbReference type="AlphaFoldDB" id="A0A1V4QFR9"/>
<dbReference type="InterPro" id="IPR029044">
    <property type="entry name" value="Nucleotide-diphossugar_trans"/>
</dbReference>
<protein>
    <recommendedName>
        <fullName evidence="1">Nucleotidyl transferase domain-containing protein</fullName>
    </recommendedName>
</protein>
<dbReference type="Proteomes" id="UP000191663">
    <property type="component" value="Unassembled WGS sequence"/>
</dbReference>
<dbReference type="EMBL" id="MUKB01000030">
    <property type="protein sequence ID" value="OPX18209.1"/>
    <property type="molecule type" value="Genomic_DNA"/>
</dbReference>
<dbReference type="Pfam" id="PF00483">
    <property type="entry name" value="NTP_transferase"/>
    <property type="match status" value="1"/>
</dbReference>
<organism evidence="2 3">
    <name type="scientific">candidate division WOR-3 bacterium 4484_100</name>
    <dbReference type="NCBI Taxonomy" id="1936077"/>
    <lineage>
        <taxon>Bacteria</taxon>
        <taxon>Bacteria division WOR-3</taxon>
    </lineage>
</organism>
<dbReference type="Gene3D" id="2.160.10.10">
    <property type="entry name" value="Hexapeptide repeat proteins"/>
    <property type="match status" value="1"/>
</dbReference>
<comment type="caution">
    <text evidence="2">The sequence shown here is derived from an EMBL/GenBank/DDBJ whole genome shotgun (WGS) entry which is preliminary data.</text>
</comment>
<evidence type="ECO:0000313" key="2">
    <source>
        <dbReference type="EMBL" id="OPX18209.1"/>
    </source>
</evidence>
<sequence>MNVIIPVAGEGTRLRPHTHLLPKSLLYVAGKPILGHILDRFQHIEVDKFVLVLGAKGEAIQKFCNGYPYKFRFTHQKRRLGLGHAVYTGAVGLKGATVVWLGDTIIDFDIKDFYRYDCSVLAVREVEDPERFGIVETKGDEVIDLREKPRAPRSNLAIIGLYYFHRIELVYDAVKYIMKKGIKTKDEYQLTDALKYLLEKGEKFRIVKIAGWFDCGTAQSLLETNRHLLKKNHHYKKRKNCVIYPPVYIADSALIKNSIIGPNVSIGENALVEGTIIADSIVNSSAILKNVRLKESIIGENALVKGGFKKLNVGDSSVIEFP</sequence>
<dbReference type="Gene3D" id="3.90.550.10">
    <property type="entry name" value="Spore Coat Polysaccharide Biosynthesis Protein SpsA, Chain A"/>
    <property type="match status" value="1"/>
</dbReference>
<evidence type="ECO:0000259" key="1">
    <source>
        <dbReference type="Pfam" id="PF00483"/>
    </source>
</evidence>
<name>A0A1V4QFR9_UNCW3</name>
<feature type="domain" description="Nucleotidyl transferase" evidence="1">
    <location>
        <begin position="4"/>
        <end position="230"/>
    </location>
</feature>
<dbReference type="InterPro" id="IPR005835">
    <property type="entry name" value="NTP_transferase_dom"/>
</dbReference>
<dbReference type="PANTHER" id="PTHR42883:SF2">
    <property type="entry name" value="THYMIDYLYLTRANSFERASE"/>
    <property type="match status" value="1"/>
</dbReference>
<dbReference type="SUPFAM" id="SSF53448">
    <property type="entry name" value="Nucleotide-diphospho-sugar transferases"/>
    <property type="match status" value="1"/>
</dbReference>
<accession>A0A1V4QFR9</accession>
<proteinExistence type="predicted"/>
<dbReference type="PANTHER" id="PTHR42883">
    <property type="entry name" value="GLUCOSE-1-PHOSPHATE THYMIDYLTRANSFERASE"/>
    <property type="match status" value="1"/>
</dbReference>
<gene>
    <name evidence="2" type="ORF">BXT86_02410</name>
</gene>
<reference evidence="3" key="1">
    <citation type="submission" date="2017-01" db="EMBL/GenBank/DDBJ databases">
        <title>Novel pathways for hydrocarbon cycling and metabolic interdependencies in hydrothermal sediment communities.</title>
        <authorList>
            <person name="Dombrowski N."/>
            <person name="Seitz K."/>
            <person name="Teske A."/>
            <person name="Baker B."/>
        </authorList>
    </citation>
    <scope>NUCLEOTIDE SEQUENCE [LARGE SCALE GENOMIC DNA]</scope>
</reference>